<keyword evidence="3" id="KW-0472">Membrane</keyword>
<evidence type="ECO:0000313" key="4">
    <source>
        <dbReference type="EMBL" id="TMQ57995.1"/>
    </source>
</evidence>
<proteinExistence type="predicted"/>
<feature type="transmembrane region" description="Helical" evidence="3">
    <location>
        <begin position="79"/>
        <end position="98"/>
    </location>
</feature>
<name>A0A538T2Y2_UNCEI</name>
<feature type="repeat" description="TPR" evidence="1">
    <location>
        <begin position="496"/>
        <end position="529"/>
    </location>
</feature>
<dbReference type="PROSITE" id="PS50005">
    <property type="entry name" value="TPR"/>
    <property type="match status" value="2"/>
</dbReference>
<dbReference type="InterPro" id="IPR011990">
    <property type="entry name" value="TPR-like_helical_dom_sf"/>
</dbReference>
<evidence type="ECO:0000256" key="2">
    <source>
        <dbReference type="SAM" id="MobiDB-lite"/>
    </source>
</evidence>
<accession>A0A538T2Y2</accession>
<evidence type="ECO:0000256" key="3">
    <source>
        <dbReference type="SAM" id="Phobius"/>
    </source>
</evidence>
<gene>
    <name evidence="4" type="ORF">E6K72_03075</name>
</gene>
<protein>
    <submittedName>
        <fullName evidence="4">Tetratricopeptide repeat protein</fullName>
    </submittedName>
</protein>
<keyword evidence="3" id="KW-1133">Transmembrane helix</keyword>
<organism evidence="4 5">
    <name type="scientific">Eiseniibacteriota bacterium</name>
    <dbReference type="NCBI Taxonomy" id="2212470"/>
    <lineage>
        <taxon>Bacteria</taxon>
        <taxon>Candidatus Eiseniibacteriota</taxon>
    </lineage>
</organism>
<feature type="repeat" description="TPR" evidence="1">
    <location>
        <begin position="563"/>
        <end position="596"/>
    </location>
</feature>
<dbReference type="EMBL" id="VBOS01000094">
    <property type="protein sequence ID" value="TMQ57995.1"/>
    <property type="molecule type" value="Genomic_DNA"/>
</dbReference>
<sequence length="615" mass="64682">MSPPAERAATALWVALATLLVARCGLAFVPSMWFWGLNVQRFVAPLPAWGLWAVAVIGLLPPLARALTPQLARLGDEIARPRGVAIMALLAAALVLAFPDRVRFVGDFLLRQGTVEQAGLPATLFPQALPLDVFLHYRLPIALVAARVFDANAAARALGSLEAALLAALACGFAQALALRGAAAIAAASIVFFGGVLCMFTGFSKAFAEMVLLVAAVGVFGVRAVREGRGLLPLALAFALGLTLHRSALGLVPAAGLALAWGWRPRASRAPELARDAGRGAEPAGGGRRPRATGRKGGATGAPPGAAPIAAVALAVAALAVMLPRIVSTMLRWDTVHISPPEVQAQGGMLRAAFAGTRPADMLGLVTALSPLAVAIPPLALLLGRVPARGRELALLAVLAAPFVLSVPLLHPAQGLYRDWDDFAAAGEALSLVAAWLVAETLRAAPGRAWLAAAVTLGVAAAALQWLAHFADLERGLQRVEAFMTEPPRRSDAERGKTWDYLGIRNLRIGRWDAAARSFSQAAETAPSPRILLEWGTAELRLARWAEARDIFRRVIAGSPDEANAWQGLAAAAMELGDREEARRATETLLRLRPGDPFGRQTLERLGAGRDPAAR</sequence>
<feature type="transmembrane region" description="Helical" evidence="3">
    <location>
        <begin position="231"/>
        <end position="261"/>
    </location>
</feature>
<comment type="caution">
    <text evidence="4">The sequence shown here is derived from an EMBL/GenBank/DDBJ whole genome shotgun (WGS) entry which is preliminary data.</text>
</comment>
<dbReference type="Proteomes" id="UP000317716">
    <property type="component" value="Unassembled WGS sequence"/>
</dbReference>
<reference evidence="4 5" key="1">
    <citation type="journal article" date="2019" name="Nat. Microbiol.">
        <title>Mediterranean grassland soil C-N compound turnover is dependent on rainfall and depth, and is mediated by genomically divergent microorganisms.</title>
        <authorList>
            <person name="Diamond S."/>
            <person name="Andeer P.F."/>
            <person name="Li Z."/>
            <person name="Crits-Christoph A."/>
            <person name="Burstein D."/>
            <person name="Anantharaman K."/>
            <person name="Lane K.R."/>
            <person name="Thomas B.C."/>
            <person name="Pan C."/>
            <person name="Northen T.R."/>
            <person name="Banfield J.F."/>
        </authorList>
    </citation>
    <scope>NUCLEOTIDE SEQUENCE [LARGE SCALE GENOMIC DNA]</scope>
    <source>
        <strain evidence="4">WS_2</strain>
    </source>
</reference>
<feature type="transmembrane region" description="Helical" evidence="3">
    <location>
        <begin position="305"/>
        <end position="327"/>
    </location>
</feature>
<dbReference type="Pfam" id="PF14559">
    <property type="entry name" value="TPR_19"/>
    <property type="match status" value="1"/>
</dbReference>
<dbReference type="Gene3D" id="1.25.40.10">
    <property type="entry name" value="Tetratricopeptide repeat domain"/>
    <property type="match status" value="1"/>
</dbReference>
<keyword evidence="3" id="KW-0812">Transmembrane</keyword>
<feature type="transmembrane region" description="Helical" evidence="3">
    <location>
        <begin position="48"/>
        <end position="67"/>
    </location>
</feature>
<feature type="transmembrane region" description="Helical" evidence="3">
    <location>
        <begin position="207"/>
        <end position="225"/>
    </location>
</feature>
<evidence type="ECO:0000256" key="1">
    <source>
        <dbReference type="PROSITE-ProRule" id="PRU00339"/>
    </source>
</evidence>
<dbReference type="SUPFAM" id="SSF48452">
    <property type="entry name" value="TPR-like"/>
    <property type="match status" value="1"/>
</dbReference>
<feature type="transmembrane region" description="Helical" evidence="3">
    <location>
        <begin position="362"/>
        <end position="381"/>
    </location>
</feature>
<feature type="transmembrane region" description="Helical" evidence="3">
    <location>
        <begin position="157"/>
        <end position="176"/>
    </location>
</feature>
<feature type="region of interest" description="Disordered" evidence="2">
    <location>
        <begin position="595"/>
        <end position="615"/>
    </location>
</feature>
<feature type="region of interest" description="Disordered" evidence="2">
    <location>
        <begin position="272"/>
        <end position="301"/>
    </location>
</feature>
<feature type="transmembrane region" description="Helical" evidence="3">
    <location>
        <begin position="449"/>
        <end position="468"/>
    </location>
</feature>
<evidence type="ECO:0000313" key="5">
    <source>
        <dbReference type="Proteomes" id="UP000317716"/>
    </source>
</evidence>
<feature type="transmembrane region" description="Helical" evidence="3">
    <location>
        <begin position="182"/>
        <end position="200"/>
    </location>
</feature>
<dbReference type="SMART" id="SM00028">
    <property type="entry name" value="TPR"/>
    <property type="match status" value="2"/>
</dbReference>
<dbReference type="AlphaFoldDB" id="A0A538T2Y2"/>
<feature type="transmembrane region" description="Helical" evidence="3">
    <location>
        <begin position="393"/>
        <end position="411"/>
    </location>
</feature>
<keyword evidence="1" id="KW-0802">TPR repeat</keyword>
<dbReference type="InterPro" id="IPR019734">
    <property type="entry name" value="TPR_rpt"/>
</dbReference>